<evidence type="ECO:0000256" key="1">
    <source>
        <dbReference type="ARBA" id="ARBA00004651"/>
    </source>
</evidence>
<feature type="domain" description="ABC transmembrane type-1" evidence="8">
    <location>
        <begin position="72"/>
        <end position="286"/>
    </location>
</feature>
<dbReference type="SUPFAM" id="SSF161098">
    <property type="entry name" value="MetI-like"/>
    <property type="match status" value="1"/>
</dbReference>
<evidence type="ECO:0000256" key="3">
    <source>
        <dbReference type="ARBA" id="ARBA00022475"/>
    </source>
</evidence>
<dbReference type="PANTHER" id="PTHR43227">
    <property type="entry name" value="BLL4140 PROTEIN"/>
    <property type="match status" value="1"/>
</dbReference>
<dbReference type="InterPro" id="IPR050809">
    <property type="entry name" value="UgpAE/MalFG_permease"/>
</dbReference>
<evidence type="ECO:0000313" key="9">
    <source>
        <dbReference type="EMBL" id="GIL28976.1"/>
    </source>
</evidence>
<dbReference type="PROSITE" id="PS50928">
    <property type="entry name" value="ABC_TM1"/>
    <property type="match status" value="1"/>
</dbReference>
<dbReference type="EMBL" id="BOPO01000082">
    <property type="protein sequence ID" value="GIL28976.1"/>
    <property type="molecule type" value="Genomic_DNA"/>
</dbReference>
<sequence>MPLRARLRKDRTLLFLCLPGLLYFVLFYYLPLAGNVIAFQDYQPFLGFRGSQFVGLTNFTELLTDADFWSAVRNTLEITVLQLVLYFPAPIGLALLLNSMLGSRIKRFVQTVVYLPHFLSWVVVVAMFGQVLGGAGSITTLLRDHGVDIGNVMADPDTFKLLVTSQVIWKDTGWATIIFLAAMTAIDLDLYESAACDGAGRWRRMWHITLPGIRAVTLMLLILRLGDILSVGFEQLILQRDAVGAGTSEVIDTFVYYHGVIGGDWGMSTAAGLMKGVIGVALIVAANKLAHHLGEQGVYQK</sequence>
<keyword evidence="9" id="KW-0067">ATP-binding</keyword>
<comment type="subcellular location">
    <subcellularLocation>
        <location evidence="1 7">Cell membrane</location>
        <topology evidence="1 7">Multi-pass membrane protein</topology>
    </subcellularLocation>
</comment>
<dbReference type="PANTHER" id="PTHR43227:SF11">
    <property type="entry name" value="BLL4140 PROTEIN"/>
    <property type="match status" value="1"/>
</dbReference>
<keyword evidence="3" id="KW-1003">Cell membrane</keyword>
<keyword evidence="6 7" id="KW-0472">Membrane</keyword>
<evidence type="ECO:0000256" key="4">
    <source>
        <dbReference type="ARBA" id="ARBA00022692"/>
    </source>
</evidence>
<dbReference type="GO" id="GO:0055085">
    <property type="term" value="P:transmembrane transport"/>
    <property type="evidence" value="ECO:0007669"/>
    <property type="project" value="InterPro"/>
</dbReference>
<dbReference type="InterPro" id="IPR035906">
    <property type="entry name" value="MetI-like_sf"/>
</dbReference>
<organism evidence="9 10">
    <name type="scientific">Actinocatenispora comari</name>
    <dbReference type="NCBI Taxonomy" id="2807577"/>
    <lineage>
        <taxon>Bacteria</taxon>
        <taxon>Bacillati</taxon>
        <taxon>Actinomycetota</taxon>
        <taxon>Actinomycetes</taxon>
        <taxon>Micromonosporales</taxon>
        <taxon>Micromonosporaceae</taxon>
        <taxon>Actinocatenispora</taxon>
    </lineage>
</organism>
<keyword evidence="5 7" id="KW-1133">Transmembrane helix</keyword>
<comment type="similarity">
    <text evidence="7">Belongs to the binding-protein-dependent transport system permease family.</text>
</comment>
<protein>
    <submittedName>
        <fullName evidence="9">Polysaccharide ABC transporter ATP-binding protein</fullName>
    </submittedName>
</protein>
<comment type="caution">
    <text evidence="9">The sequence shown here is derived from an EMBL/GenBank/DDBJ whole genome shotgun (WGS) entry which is preliminary data.</text>
</comment>
<dbReference type="Pfam" id="PF00528">
    <property type="entry name" value="BPD_transp_1"/>
    <property type="match status" value="1"/>
</dbReference>
<dbReference type="GO" id="GO:0005524">
    <property type="term" value="F:ATP binding"/>
    <property type="evidence" value="ECO:0007669"/>
    <property type="project" value="UniProtKB-KW"/>
</dbReference>
<reference evidence="10" key="1">
    <citation type="journal article" date="2021" name="Int. J. Syst. Evol. Microbiol.">
        <title>Actinocatenispora comari sp. nov., an endophytic actinomycete isolated from aerial parts of Comarum salesowianum.</title>
        <authorList>
            <person name="Oyunbileg N."/>
            <person name="Iizaka Y."/>
            <person name="Hamada M."/>
            <person name="Davaapurev B.O."/>
            <person name="Fukumoto A."/>
            <person name="Tsetseg B."/>
            <person name="Kato F."/>
            <person name="Tamura T."/>
            <person name="Batkhuu J."/>
            <person name="Anzai Y."/>
        </authorList>
    </citation>
    <scope>NUCLEOTIDE SEQUENCE [LARGE SCALE GENOMIC DNA]</scope>
    <source>
        <strain evidence="10">NUM-2625</strain>
    </source>
</reference>
<evidence type="ECO:0000256" key="5">
    <source>
        <dbReference type="ARBA" id="ARBA00022989"/>
    </source>
</evidence>
<dbReference type="Proteomes" id="UP000614996">
    <property type="component" value="Unassembled WGS sequence"/>
</dbReference>
<dbReference type="InterPro" id="IPR000515">
    <property type="entry name" value="MetI-like"/>
</dbReference>
<evidence type="ECO:0000313" key="10">
    <source>
        <dbReference type="Proteomes" id="UP000614996"/>
    </source>
</evidence>
<evidence type="ECO:0000259" key="8">
    <source>
        <dbReference type="PROSITE" id="PS50928"/>
    </source>
</evidence>
<gene>
    <name evidence="9" type="ORF">NUM_42300</name>
</gene>
<dbReference type="Gene3D" id="1.10.3720.10">
    <property type="entry name" value="MetI-like"/>
    <property type="match status" value="1"/>
</dbReference>
<feature type="transmembrane region" description="Helical" evidence="7">
    <location>
        <begin position="12"/>
        <end position="30"/>
    </location>
</feature>
<dbReference type="GO" id="GO:0005886">
    <property type="term" value="C:plasma membrane"/>
    <property type="evidence" value="ECO:0007669"/>
    <property type="project" value="UniProtKB-SubCell"/>
</dbReference>
<feature type="transmembrane region" description="Helical" evidence="7">
    <location>
        <begin position="78"/>
        <end position="97"/>
    </location>
</feature>
<keyword evidence="4 7" id="KW-0812">Transmembrane</keyword>
<evidence type="ECO:0000256" key="2">
    <source>
        <dbReference type="ARBA" id="ARBA00022448"/>
    </source>
</evidence>
<keyword evidence="10" id="KW-1185">Reference proteome</keyword>
<feature type="transmembrane region" description="Helical" evidence="7">
    <location>
        <begin position="118"/>
        <end position="138"/>
    </location>
</feature>
<keyword evidence="9" id="KW-0547">Nucleotide-binding</keyword>
<dbReference type="CDD" id="cd06261">
    <property type="entry name" value="TM_PBP2"/>
    <property type="match status" value="1"/>
</dbReference>
<accession>A0A8J4AC93</accession>
<proteinExistence type="inferred from homology"/>
<name>A0A8J4AC93_9ACTN</name>
<evidence type="ECO:0000256" key="6">
    <source>
        <dbReference type="ARBA" id="ARBA00023136"/>
    </source>
</evidence>
<evidence type="ECO:0000256" key="7">
    <source>
        <dbReference type="RuleBase" id="RU363032"/>
    </source>
</evidence>
<dbReference type="AlphaFoldDB" id="A0A8J4AC93"/>
<keyword evidence="2 7" id="KW-0813">Transport</keyword>